<dbReference type="GO" id="GO:0046872">
    <property type="term" value="F:metal ion binding"/>
    <property type="evidence" value="ECO:0007669"/>
    <property type="project" value="UniProtKB-KW"/>
</dbReference>
<sequence length="387" mass="42729">MDRVVQSAVLFLVVLACGVGARPSQGYEEYIYEHLPELLDRLQRLDYADKPSINTLEPRVAPHWPASDVSIGQVGGIAVDPTTGDILVFHRGEREWGYNSFVGDKFAPGQHTIKNNTILRLDRATGHILDSFGADRFYMPHGLTVDHAGNLWVTDVGLHQVMMFPKGSHEPSDIVLGEAGIPGSDDDHFCKPTDVAVASNGDFFVSDGYCNGRIMKFSKKGHLLKQWGKKSSDGNTGSLSEDEFFVPHSLALIEARNIICVADREHGRIQCFTAGLNNGTEAGYFVHSFDNPEFGKVFAIAYDNNGPEEAMYLVSGPMPNAFLFKINLNGEILFRTEPPNQFAKEDKTGGFGQPHDLAVSQDGREIYTGEIVPNRALKFCYGRCTQR</sequence>
<comment type="cofactor">
    <cofactor evidence="9">
        <name>Zn(2+)</name>
        <dbReference type="ChEBI" id="CHEBI:29105"/>
    </cofactor>
    <text evidence="9">Binds one Zn(2+) ion per subunit.</text>
</comment>
<feature type="repeat" description="NHL" evidence="11">
    <location>
        <begin position="176"/>
        <end position="220"/>
    </location>
</feature>
<feature type="signal peptide" evidence="12">
    <location>
        <begin position="1"/>
        <end position="26"/>
    </location>
</feature>
<keyword evidence="4" id="KW-0677">Repeat</keyword>
<dbReference type="Proteomes" id="UP000242188">
    <property type="component" value="Unassembled WGS sequence"/>
</dbReference>
<evidence type="ECO:0000256" key="10">
    <source>
        <dbReference type="PIRSR" id="PIRSR600720-3"/>
    </source>
</evidence>
<dbReference type="EMBL" id="NEDP02003748">
    <property type="protein sequence ID" value="OWF47913.1"/>
    <property type="molecule type" value="Genomic_DNA"/>
</dbReference>
<evidence type="ECO:0000256" key="11">
    <source>
        <dbReference type="PROSITE-ProRule" id="PRU00504"/>
    </source>
</evidence>
<evidence type="ECO:0000256" key="4">
    <source>
        <dbReference type="ARBA" id="ARBA00022737"/>
    </source>
</evidence>
<feature type="disulfide bond" evidence="10">
    <location>
        <begin position="260"/>
        <end position="271"/>
    </location>
</feature>
<feature type="repeat" description="NHL" evidence="11">
    <location>
        <begin position="126"/>
        <end position="167"/>
    </location>
</feature>
<keyword evidence="2 9" id="KW-0479">Metal-binding</keyword>
<dbReference type="Gene3D" id="2.120.10.30">
    <property type="entry name" value="TolB, C-terminal domain"/>
    <property type="match status" value="1"/>
</dbReference>
<dbReference type="InterPro" id="IPR001258">
    <property type="entry name" value="NHL_repeat"/>
</dbReference>
<evidence type="ECO:0000256" key="8">
    <source>
        <dbReference type="PIRSR" id="PIRSR600720-1"/>
    </source>
</evidence>
<dbReference type="PROSITE" id="PS51257">
    <property type="entry name" value="PROKAR_LIPOPROTEIN"/>
    <property type="match status" value="1"/>
</dbReference>
<dbReference type="GO" id="GO:0004598">
    <property type="term" value="F:peptidylamidoglycolate lyase activity"/>
    <property type="evidence" value="ECO:0007669"/>
    <property type="project" value="UniProtKB-EC"/>
</dbReference>
<reference evidence="13 14" key="1">
    <citation type="journal article" date="2017" name="Nat. Ecol. Evol.">
        <title>Scallop genome provides insights into evolution of bilaterian karyotype and development.</title>
        <authorList>
            <person name="Wang S."/>
            <person name="Zhang J."/>
            <person name="Jiao W."/>
            <person name="Li J."/>
            <person name="Xun X."/>
            <person name="Sun Y."/>
            <person name="Guo X."/>
            <person name="Huan P."/>
            <person name="Dong B."/>
            <person name="Zhang L."/>
            <person name="Hu X."/>
            <person name="Sun X."/>
            <person name="Wang J."/>
            <person name="Zhao C."/>
            <person name="Wang Y."/>
            <person name="Wang D."/>
            <person name="Huang X."/>
            <person name="Wang R."/>
            <person name="Lv J."/>
            <person name="Li Y."/>
            <person name="Zhang Z."/>
            <person name="Liu B."/>
            <person name="Lu W."/>
            <person name="Hui Y."/>
            <person name="Liang J."/>
            <person name="Zhou Z."/>
            <person name="Hou R."/>
            <person name="Li X."/>
            <person name="Liu Y."/>
            <person name="Li H."/>
            <person name="Ning X."/>
            <person name="Lin Y."/>
            <person name="Zhao L."/>
            <person name="Xing Q."/>
            <person name="Dou J."/>
            <person name="Li Y."/>
            <person name="Mao J."/>
            <person name="Guo H."/>
            <person name="Dou H."/>
            <person name="Li T."/>
            <person name="Mu C."/>
            <person name="Jiang W."/>
            <person name="Fu Q."/>
            <person name="Fu X."/>
            <person name="Miao Y."/>
            <person name="Liu J."/>
            <person name="Yu Q."/>
            <person name="Li R."/>
            <person name="Liao H."/>
            <person name="Li X."/>
            <person name="Kong Y."/>
            <person name="Jiang Z."/>
            <person name="Chourrout D."/>
            <person name="Li R."/>
            <person name="Bao Z."/>
        </authorList>
    </citation>
    <scope>NUCLEOTIDE SEQUENCE [LARGE SCALE GENOMIC DNA]</scope>
    <source>
        <strain evidence="13 14">PY_sf001</strain>
    </source>
</reference>
<dbReference type="GO" id="GO:0005576">
    <property type="term" value="C:extracellular region"/>
    <property type="evidence" value="ECO:0007669"/>
    <property type="project" value="TreeGrafter"/>
</dbReference>
<evidence type="ECO:0000256" key="3">
    <source>
        <dbReference type="ARBA" id="ARBA00022729"/>
    </source>
</evidence>
<dbReference type="PRINTS" id="PR00790">
    <property type="entry name" value="PAMONOXGNASE"/>
</dbReference>
<keyword evidence="7 13" id="KW-0456">Lyase</keyword>
<keyword evidence="14" id="KW-1185">Reference proteome</keyword>
<dbReference type="Pfam" id="PF01436">
    <property type="entry name" value="NHL"/>
    <property type="match status" value="3"/>
</dbReference>
<keyword evidence="6" id="KW-0325">Glycoprotein</keyword>
<dbReference type="PANTHER" id="PTHR10680:SF36">
    <property type="entry name" value="PEPTIDYL-ALPHA-HYDROXYGLYCINE ALPHA-AMIDATING LYASE 1"/>
    <property type="match status" value="1"/>
</dbReference>
<keyword evidence="3 12" id="KW-0732">Signal</keyword>
<dbReference type="GO" id="GO:0006518">
    <property type="term" value="P:peptide metabolic process"/>
    <property type="evidence" value="ECO:0007669"/>
    <property type="project" value="InterPro"/>
</dbReference>
<evidence type="ECO:0000256" key="9">
    <source>
        <dbReference type="PIRSR" id="PIRSR600720-2"/>
    </source>
</evidence>
<feature type="binding site" evidence="8">
    <location>
        <position position="209"/>
    </location>
    <ligand>
        <name>a protein</name>
        <dbReference type="ChEBI" id="CHEBI:16541"/>
    </ligand>
    <ligandPart>
        <name>C-terminal Xaa-(2S)-2-hydroxyglycine residue</name>
        <dbReference type="ChEBI" id="CHEBI:142768"/>
    </ligandPart>
</feature>
<evidence type="ECO:0000313" key="13">
    <source>
        <dbReference type="EMBL" id="OWF47913.1"/>
    </source>
</evidence>
<feature type="binding site" evidence="9">
    <location>
        <position position="248"/>
    </location>
    <ligand>
        <name>Zn(2+)</name>
        <dbReference type="ChEBI" id="CHEBI:29105"/>
        <note>catalytic</note>
    </ligand>
</feature>
<evidence type="ECO:0000256" key="1">
    <source>
        <dbReference type="ARBA" id="ARBA00012343"/>
    </source>
</evidence>
<feature type="binding site" evidence="8">
    <location>
        <position position="91"/>
    </location>
    <ligand>
        <name>a protein</name>
        <dbReference type="ChEBI" id="CHEBI:16541"/>
    </ligand>
    <ligandPart>
        <name>C-terminal Xaa-(2S)-2-hydroxyglycine residue</name>
        <dbReference type="ChEBI" id="CHEBI:142768"/>
    </ligandPart>
</feature>
<proteinExistence type="predicted"/>
<feature type="binding site" evidence="9">
    <location>
        <position position="141"/>
    </location>
    <ligand>
        <name>Zn(2+)</name>
        <dbReference type="ChEBI" id="CHEBI:29105"/>
        <note>catalytic</note>
    </ligand>
</feature>
<feature type="disulfide bond" evidence="10">
    <location>
        <begin position="190"/>
        <end position="210"/>
    </location>
</feature>
<dbReference type="InterPro" id="IPR000720">
    <property type="entry name" value="PHM/PAL"/>
</dbReference>
<dbReference type="EC" id="4.3.2.5" evidence="1"/>
<evidence type="ECO:0000256" key="2">
    <source>
        <dbReference type="ARBA" id="ARBA00022723"/>
    </source>
</evidence>
<feature type="binding site" evidence="9">
    <location>
        <position position="143"/>
    </location>
    <ligand>
        <name>Ca(2+)</name>
        <dbReference type="ChEBI" id="CHEBI:29108"/>
        <note>structural</note>
    </ligand>
</feature>
<dbReference type="SUPFAM" id="SSF101898">
    <property type="entry name" value="NHL repeat"/>
    <property type="match status" value="1"/>
</dbReference>
<dbReference type="OrthoDB" id="10018185at2759"/>
<comment type="caution">
    <text evidence="13">The sequence shown here is derived from an EMBL/GenBank/DDBJ whole genome shotgun (WGS) entry which is preliminary data.</text>
</comment>
<evidence type="ECO:0000313" key="14">
    <source>
        <dbReference type="Proteomes" id="UP000242188"/>
    </source>
</evidence>
<keyword evidence="9" id="KW-0106">Calcium</keyword>
<feature type="binding site" evidence="9">
    <location>
        <position position="355"/>
    </location>
    <ligand>
        <name>Zn(2+)</name>
        <dbReference type="ChEBI" id="CHEBI:29105"/>
        <note>catalytic</note>
    </ligand>
</feature>
<evidence type="ECO:0000256" key="12">
    <source>
        <dbReference type="SAM" id="SignalP"/>
    </source>
</evidence>
<feature type="chain" id="PRO_5013075178" description="peptidylamidoglycolate lyase" evidence="12">
    <location>
        <begin position="27"/>
        <end position="387"/>
    </location>
</feature>
<evidence type="ECO:0000256" key="6">
    <source>
        <dbReference type="ARBA" id="ARBA00023180"/>
    </source>
</evidence>
<keyword evidence="9" id="KW-0862">Zinc</keyword>
<organism evidence="13 14">
    <name type="scientific">Mizuhopecten yessoensis</name>
    <name type="common">Japanese scallop</name>
    <name type="synonym">Patinopecten yessoensis</name>
    <dbReference type="NCBI Taxonomy" id="6573"/>
    <lineage>
        <taxon>Eukaryota</taxon>
        <taxon>Metazoa</taxon>
        <taxon>Spiralia</taxon>
        <taxon>Lophotrochozoa</taxon>
        <taxon>Mollusca</taxon>
        <taxon>Bivalvia</taxon>
        <taxon>Autobranchia</taxon>
        <taxon>Pteriomorphia</taxon>
        <taxon>Pectinida</taxon>
        <taxon>Pectinoidea</taxon>
        <taxon>Pectinidae</taxon>
        <taxon>Mizuhopecten</taxon>
    </lineage>
</organism>
<feature type="binding site" evidence="9">
    <location>
        <position position="356"/>
    </location>
    <ligand>
        <name>Ca(2+)</name>
        <dbReference type="ChEBI" id="CHEBI:29108"/>
        <note>structural</note>
    </ligand>
</feature>
<dbReference type="InterPro" id="IPR011042">
    <property type="entry name" value="6-blade_b-propeller_TolB-like"/>
</dbReference>
<dbReference type="AlphaFoldDB" id="A0A210QGL7"/>
<gene>
    <name evidence="13" type="ORF">KP79_PYT15569</name>
</gene>
<dbReference type="CDD" id="cd14958">
    <property type="entry name" value="NHL_PAL_like"/>
    <property type="match status" value="1"/>
</dbReference>
<keyword evidence="5 10" id="KW-1015">Disulfide bond</keyword>
<accession>A0A210QGL7</accession>
<protein>
    <recommendedName>
        <fullName evidence="1">peptidylamidoglycolate lyase</fullName>
        <ecNumber evidence="1">4.3.2.5</ecNumber>
    </recommendedName>
</protein>
<dbReference type="GO" id="GO:0016020">
    <property type="term" value="C:membrane"/>
    <property type="evidence" value="ECO:0007669"/>
    <property type="project" value="InterPro"/>
</dbReference>
<dbReference type="PANTHER" id="PTHR10680">
    <property type="entry name" value="PEPTIDYL-GLYCINE ALPHA-AMIDATING MONOOXYGENASE"/>
    <property type="match status" value="1"/>
</dbReference>
<dbReference type="PROSITE" id="PS51125">
    <property type="entry name" value="NHL"/>
    <property type="match status" value="2"/>
</dbReference>
<evidence type="ECO:0000256" key="7">
    <source>
        <dbReference type="ARBA" id="ARBA00023239"/>
    </source>
</evidence>
<name>A0A210QGL7_MIZYE</name>
<evidence type="ECO:0000256" key="5">
    <source>
        <dbReference type="ARBA" id="ARBA00023157"/>
    </source>
</evidence>
<feature type="binding site" evidence="8">
    <location>
        <position position="264"/>
    </location>
    <ligand>
        <name>a protein</name>
        <dbReference type="ChEBI" id="CHEBI:16541"/>
    </ligand>
    <ligandPart>
        <name>C-terminal Xaa-(2S)-2-hydroxyglycine residue</name>
        <dbReference type="ChEBI" id="CHEBI:142768"/>
    </ligandPart>
</feature>